<evidence type="ECO:0000256" key="17">
    <source>
        <dbReference type="ARBA" id="ARBA00032071"/>
    </source>
</evidence>
<dbReference type="PANTHER" id="PTHR43758">
    <property type="entry name" value="7,8-DIHYDRO-8-OXOGUANINE TRIPHOSPHATASE"/>
    <property type="match status" value="1"/>
</dbReference>
<evidence type="ECO:0000256" key="4">
    <source>
        <dbReference type="ARBA" id="ARBA00022723"/>
    </source>
</evidence>
<evidence type="ECO:0000256" key="3">
    <source>
        <dbReference type="ARBA" id="ARBA00011245"/>
    </source>
</evidence>
<evidence type="ECO:0000256" key="6">
    <source>
        <dbReference type="ARBA" id="ARBA00022842"/>
    </source>
</evidence>
<comment type="catalytic activity">
    <reaction evidence="10">
        <text>2-oxo-ATP + H2O = 2-oxo-AMP + diphosphate + H(+)</text>
        <dbReference type="Rhea" id="RHEA:67392"/>
        <dbReference type="ChEBI" id="CHEBI:15377"/>
        <dbReference type="ChEBI" id="CHEBI:15378"/>
        <dbReference type="ChEBI" id="CHEBI:33019"/>
        <dbReference type="ChEBI" id="CHEBI:71395"/>
        <dbReference type="ChEBI" id="CHEBI:172878"/>
    </reaction>
    <physiologicalReaction direction="left-to-right" evidence="10">
        <dbReference type="Rhea" id="RHEA:67393"/>
    </physiologicalReaction>
</comment>
<dbReference type="CDD" id="cd03427">
    <property type="entry name" value="NUDIX_MTH1_Nudt1"/>
    <property type="match status" value="1"/>
</dbReference>
<evidence type="ECO:0000256" key="15">
    <source>
        <dbReference type="ARBA" id="ARBA00030682"/>
    </source>
</evidence>
<dbReference type="Pfam" id="PF00293">
    <property type="entry name" value="NUDIX"/>
    <property type="match status" value="1"/>
</dbReference>
<comment type="subunit">
    <text evidence="3">Monomer.</text>
</comment>
<evidence type="ECO:0000256" key="9">
    <source>
        <dbReference type="ARBA" id="ARBA00024486"/>
    </source>
</evidence>
<dbReference type="Gene3D" id="3.90.79.10">
    <property type="entry name" value="Nucleoside Triphosphate Pyrophosphohydrolase"/>
    <property type="match status" value="1"/>
</dbReference>
<accession>A0A917B742</accession>
<evidence type="ECO:0000256" key="13">
    <source>
        <dbReference type="ARBA" id="ARBA00029673"/>
    </source>
</evidence>
<evidence type="ECO:0000256" key="10">
    <source>
        <dbReference type="ARBA" id="ARBA00024596"/>
    </source>
</evidence>
<keyword evidence="4" id="KW-0479">Metal-binding</keyword>
<dbReference type="PANTHER" id="PTHR43758:SF2">
    <property type="entry name" value="OXIDIZED PURINE NUCLEOSIDE TRIPHOSPHATE HYDROLASE"/>
    <property type="match status" value="1"/>
</dbReference>
<comment type="catalytic activity">
    <reaction evidence="19">
        <text>O(6)-methyl-dGTP + H2O = O(6)-methyl-dGMP + diphosphate + H(+)</text>
        <dbReference type="Rhea" id="RHEA:67600"/>
        <dbReference type="ChEBI" id="CHEBI:15377"/>
        <dbReference type="ChEBI" id="CHEBI:15378"/>
        <dbReference type="ChEBI" id="CHEBI:33019"/>
        <dbReference type="ChEBI" id="CHEBI:169974"/>
        <dbReference type="ChEBI" id="CHEBI:169975"/>
    </reaction>
    <physiologicalReaction direction="left-to-right" evidence="19">
        <dbReference type="Rhea" id="RHEA:67601"/>
    </physiologicalReaction>
</comment>
<evidence type="ECO:0000313" key="24">
    <source>
        <dbReference type="Proteomes" id="UP000598775"/>
    </source>
</evidence>
<keyword evidence="5" id="KW-0378">Hydrolase</keyword>
<dbReference type="SUPFAM" id="SSF55811">
    <property type="entry name" value="Nudix"/>
    <property type="match status" value="1"/>
</dbReference>
<evidence type="ECO:0000256" key="12">
    <source>
        <dbReference type="ARBA" id="ARBA00026218"/>
    </source>
</evidence>
<evidence type="ECO:0000256" key="19">
    <source>
        <dbReference type="ARBA" id="ARBA00048894"/>
    </source>
</evidence>
<evidence type="ECO:0000256" key="11">
    <source>
        <dbReference type="ARBA" id="ARBA00026103"/>
    </source>
</evidence>
<organism evidence="23 24">
    <name type="scientific">Subtercola lobariae</name>
    <dbReference type="NCBI Taxonomy" id="1588641"/>
    <lineage>
        <taxon>Bacteria</taxon>
        <taxon>Bacillati</taxon>
        <taxon>Actinomycetota</taxon>
        <taxon>Actinomycetes</taxon>
        <taxon>Micrococcales</taxon>
        <taxon>Microbacteriaceae</taxon>
        <taxon>Subtercola</taxon>
    </lineage>
</organism>
<evidence type="ECO:0000256" key="7">
    <source>
        <dbReference type="ARBA" id="ARBA00024448"/>
    </source>
</evidence>
<dbReference type="GO" id="GO:0042262">
    <property type="term" value="P:DNA protection"/>
    <property type="evidence" value="ECO:0007669"/>
    <property type="project" value="InterPro"/>
</dbReference>
<dbReference type="InterPro" id="IPR015797">
    <property type="entry name" value="NUDIX_hydrolase-like_dom_sf"/>
</dbReference>
<comment type="catalytic activity">
    <reaction evidence="18">
        <text>N(6)-methyl-ATP + H2O = N(6)-methyl-AMP + diphosphate + H(+)</text>
        <dbReference type="Rhea" id="RHEA:67608"/>
        <dbReference type="ChEBI" id="CHEBI:15377"/>
        <dbReference type="ChEBI" id="CHEBI:15378"/>
        <dbReference type="ChEBI" id="CHEBI:33019"/>
        <dbReference type="ChEBI" id="CHEBI:144842"/>
        <dbReference type="ChEBI" id="CHEBI:172873"/>
    </reaction>
    <physiologicalReaction direction="left-to-right" evidence="18">
        <dbReference type="Rhea" id="RHEA:67609"/>
    </physiologicalReaction>
</comment>
<evidence type="ECO:0000256" key="18">
    <source>
        <dbReference type="ARBA" id="ARBA00048002"/>
    </source>
</evidence>
<feature type="domain" description="Nudix hydrolase" evidence="22">
    <location>
        <begin position="4"/>
        <end position="137"/>
    </location>
</feature>
<gene>
    <name evidence="23" type="ORF">GCM10011399_22240</name>
</gene>
<reference evidence="23 24" key="1">
    <citation type="journal article" date="2014" name="Int. J. Syst. Evol. Microbiol.">
        <title>Complete genome sequence of Corynebacterium casei LMG S-19264T (=DSM 44701T), isolated from a smear-ripened cheese.</title>
        <authorList>
            <consortium name="US DOE Joint Genome Institute (JGI-PGF)"/>
            <person name="Walter F."/>
            <person name="Albersmeier A."/>
            <person name="Kalinowski J."/>
            <person name="Ruckert C."/>
        </authorList>
    </citation>
    <scope>NUCLEOTIDE SEQUENCE [LARGE SCALE GENOMIC DNA]</scope>
    <source>
        <strain evidence="23 24">CGMCC 1.12976</strain>
    </source>
</reference>
<dbReference type="GO" id="GO:0008828">
    <property type="term" value="F:dATP diphosphatase activity"/>
    <property type="evidence" value="ECO:0007669"/>
    <property type="project" value="UniProtKB-EC"/>
</dbReference>
<dbReference type="AlphaFoldDB" id="A0A917B742"/>
<dbReference type="Proteomes" id="UP000598775">
    <property type="component" value="Unassembled WGS sequence"/>
</dbReference>
<dbReference type="PROSITE" id="PS00893">
    <property type="entry name" value="NUDIX_BOX"/>
    <property type="match status" value="1"/>
</dbReference>
<evidence type="ECO:0000256" key="1">
    <source>
        <dbReference type="ARBA" id="ARBA00001946"/>
    </source>
</evidence>
<dbReference type="PROSITE" id="PS51462">
    <property type="entry name" value="NUDIX"/>
    <property type="match status" value="1"/>
</dbReference>
<evidence type="ECO:0000256" key="14">
    <source>
        <dbReference type="ARBA" id="ARBA00030634"/>
    </source>
</evidence>
<name>A0A917B742_9MICO</name>
<comment type="similarity">
    <text evidence="2">Belongs to the Nudix hydrolase family.</text>
</comment>
<dbReference type="InterPro" id="IPR003563">
    <property type="entry name" value="8ODP"/>
</dbReference>
<comment type="catalytic activity">
    <reaction evidence="7">
        <text>8-oxo-dATP + H2O = 8-oxo-dAMP + diphosphate + H(+)</text>
        <dbReference type="Rhea" id="RHEA:65396"/>
        <dbReference type="ChEBI" id="CHEBI:15377"/>
        <dbReference type="ChEBI" id="CHEBI:15378"/>
        <dbReference type="ChEBI" id="CHEBI:33019"/>
        <dbReference type="ChEBI" id="CHEBI:71361"/>
        <dbReference type="ChEBI" id="CHEBI:172871"/>
    </reaction>
    <physiologicalReaction direction="left-to-right" evidence="7">
        <dbReference type="Rhea" id="RHEA:65397"/>
    </physiologicalReaction>
</comment>
<sequence>MPVAGYEVCVCYLTRVRAGGRREVLLGRKRTGLGVGKIVGPGGKVEAGESPLEAIVREVAEETGTRVAPGDLRAAGRLEYRFPFRPGWSQNSNVFVGEVWQGEPVGSDELAPEWFAVDELPLDEMWHDARFWLPAVLAGDEVRAWFSFGADNETVAESSLPLG</sequence>
<keyword evidence="6" id="KW-0460">Magnesium</keyword>
<comment type="caution">
    <text evidence="23">The sequence shown here is derived from an EMBL/GenBank/DDBJ whole genome shotgun (WGS) entry which is preliminary data.</text>
</comment>
<comment type="catalytic activity">
    <reaction evidence="9">
        <text>8-oxo-dGTP + H2O = 8-oxo-dGMP + diphosphate + H(+)</text>
        <dbReference type="Rhea" id="RHEA:31575"/>
        <dbReference type="ChEBI" id="CHEBI:15377"/>
        <dbReference type="ChEBI" id="CHEBI:15378"/>
        <dbReference type="ChEBI" id="CHEBI:33019"/>
        <dbReference type="ChEBI" id="CHEBI:63224"/>
        <dbReference type="ChEBI" id="CHEBI:77896"/>
    </reaction>
    <physiologicalReaction direction="left-to-right" evidence="9">
        <dbReference type="Rhea" id="RHEA:31576"/>
    </physiologicalReaction>
</comment>
<comment type="catalytic activity">
    <reaction evidence="20">
        <text>N(6)-methyl-dATP + H2O = N(6)-methyl-dAMP + diphosphate + H(+)</text>
        <dbReference type="Rhea" id="RHEA:67604"/>
        <dbReference type="ChEBI" id="CHEBI:15377"/>
        <dbReference type="ChEBI" id="CHEBI:15378"/>
        <dbReference type="ChEBI" id="CHEBI:33019"/>
        <dbReference type="ChEBI" id="CHEBI:169976"/>
        <dbReference type="ChEBI" id="CHEBI:172872"/>
    </reaction>
    <physiologicalReaction direction="left-to-right" evidence="20">
        <dbReference type="Rhea" id="RHEA:67605"/>
    </physiologicalReaction>
</comment>
<evidence type="ECO:0000256" key="5">
    <source>
        <dbReference type="ARBA" id="ARBA00022801"/>
    </source>
</evidence>
<dbReference type="InterPro" id="IPR000086">
    <property type="entry name" value="NUDIX_hydrolase_dom"/>
</dbReference>
<evidence type="ECO:0000313" key="23">
    <source>
        <dbReference type="EMBL" id="GGF28622.1"/>
    </source>
</evidence>
<comment type="cofactor">
    <cofactor evidence="1">
        <name>Mg(2+)</name>
        <dbReference type="ChEBI" id="CHEBI:18420"/>
    </cofactor>
</comment>
<dbReference type="GO" id="GO:0005737">
    <property type="term" value="C:cytoplasm"/>
    <property type="evidence" value="ECO:0007669"/>
    <property type="project" value="TreeGrafter"/>
</dbReference>
<evidence type="ECO:0000259" key="22">
    <source>
        <dbReference type="PROSITE" id="PS51462"/>
    </source>
</evidence>
<dbReference type="GO" id="GO:0008413">
    <property type="term" value="F:8-oxo-7,8-dihydroguanosine triphosphate pyrophosphatase activity"/>
    <property type="evidence" value="ECO:0007669"/>
    <property type="project" value="InterPro"/>
</dbReference>
<protein>
    <recommendedName>
        <fullName evidence="12">Oxidized purine nucleoside triphosphate hydrolase</fullName>
        <ecNumber evidence="11">3.6.1.56</ecNumber>
    </recommendedName>
    <alternativeName>
        <fullName evidence="16">2-hydroxy-dATP diphosphatase</fullName>
    </alternativeName>
    <alternativeName>
        <fullName evidence="15">7,8-dihydro-8-oxoguanine triphosphatase</fullName>
    </alternativeName>
    <alternativeName>
        <fullName evidence="14">8-oxo-dGTPase</fullName>
    </alternativeName>
    <alternativeName>
        <fullName evidence="17">Methylated purine nucleoside triphosphate hydrolase</fullName>
    </alternativeName>
    <alternativeName>
        <fullName evidence="13">Nucleoside diphosphate-linked moiety X motif 1</fullName>
    </alternativeName>
</protein>
<evidence type="ECO:0000256" key="21">
    <source>
        <dbReference type="ARBA" id="ARBA00053094"/>
    </source>
</evidence>
<dbReference type="GO" id="GO:0046872">
    <property type="term" value="F:metal ion binding"/>
    <property type="evidence" value="ECO:0007669"/>
    <property type="project" value="UniProtKB-KW"/>
</dbReference>
<proteinExistence type="inferred from homology"/>
<dbReference type="EMBL" id="BMGP01000004">
    <property type="protein sequence ID" value="GGF28622.1"/>
    <property type="molecule type" value="Genomic_DNA"/>
</dbReference>
<evidence type="ECO:0000256" key="20">
    <source>
        <dbReference type="ARBA" id="ARBA00049032"/>
    </source>
</evidence>
<evidence type="ECO:0000256" key="8">
    <source>
        <dbReference type="ARBA" id="ARBA00024459"/>
    </source>
</evidence>
<evidence type="ECO:0000256" key="2">
    <source>
        <dbReference type="ARBA" id="ARBA00005582"/>
    </source>
</evidence>
<dbReference type="EC" id="3.6.1.56" evidence="11"/>
<comment type="catalytic activity">
    <reaction evidence="8">
        <text>2-oxo-dATP + H2O = 2-oxo-dAMP + diphosphate + H(+)</text>
        <dbReference type="Rhea" id="RHEA:31583"/>
        <dbReference type="ChEBI" id="CHEBI:15377"/>
        <dbReference type="ChEBI" id="CHEBI:15378"/>
        <dbReference type="ChEBI" id="CHEBI:33019"/>
        <dbReference type="ChEBI" id="CHEBI:63212"/>
        <dbReference type="ChEBI" id="CHEBI:77897"/>
        <dbReference type="EC" id="3.6.1.56"/>
    </reaction>
    <physiologicalReaction direction="left-to-right" evidence="8">
        <dbReference type="Rhea" id="RHEA:31584"/>
    </physiologicalReaction>
</comment>
<comment type="function">
    <text evidence="21">Oxidized purine nucleoside triphosphate hydrolase which is a prominent sanitizer of the oxidized nucleotide pool. Catalyzes the hydrolysis of 2-oxo-dATP (2-hydroxy-dATP) into 2-oxo-dAMP. Also has a significant hydrolase activity toward 2-oxo-ATP, 8-oxo-dGTP and 8-oxo-dATP. Through the hydrolysis of oxidized purine nucleoside triphosphates, prevents their incorporation into DNA and the subsequent transversions A:T to C:G and G:C to T:A. Also catalyzes the hydrolysis of methylated purine nucleoside triphosphate preventing their integration into DNA. Through this antimutagenic activity protects cells from oxidative stress.</text>
</comment>
<evidence type="ECO:0000256" key="16">
    <source>
        <dbReference type="ARBA" id="ARBA00031927"/>
    </source>
</evidence>
<dbReference type="InterPro" id="IPR020084">
    <property type="entry name" value="NUDIX_hydrolase_CS"/>
</dbReference>
<keyword evidence="24" id="KW-1185">Reference proteome</keyword>
<dbReference type="PRINTS" id="PR01403">
    <property type="entry name" value="8OXTPHPHTASE"/>
</dbReference>